<keyword evidence="3" id="KW-1185">Reference proteome</keyword>
<name>A0A8S1HRK7_9PELO</name>
<keyword evidence="1" id="KW-1133">Transmembrane helix</keyword>
<dbReference type="EMBL" id="CAJGYM010000159">
    <property type="protein sequence ID" value="CAD6199171.1"/>
    <property type="molecule type" value="Genomic_DNA"/>
</dbReference>
<dbReference type="PROSITE" id="PS51257">
    <property type="entry name" value="PROKAR_LIPOPROTEIN"/>
    <property type="match status" value="1"/>
</dbReference>
<proteinExistence type="predicted"/>
<dbReference type="Proteomes" id="UP000835052">
    <property type="component" value="Unassembled WGS sequence"/>
</dbReference>
<protein>
    <submittedName>
        <fullName evidence="2">Uncharacterized protein</fullName>
    </submittedName>
</protein>
<gene>
    <name evidence="2" type="ORF">CAUJ_LOCUS15075</name>
</gene>
<organism evidence="2 3">
    <name type="scientific">Caenorhabditis auriculariae</name>
    <dbReference type="NCBI Taxonomy" id="2777116"/>
    <lineage>
        <taxon>Eukaryota</taxon>
        <taxon>Metazoa</taxon>
        <taxon>Ecdysozoa</taxon>
        <taxon>Nematoda</taxon>
        <taxon>Chromadorea</taxon>
        <taxon>Rhabditida</taxon>
        <taxon>Rhabditina</taxon>
        <taxon>Rhabditomorpha</taxon>
        <taxon>Rhabditoidea</taxon>
        <taxon>Rhabditidae</taxon>
        <taxon>Peloderinae</taxon>
        <taxon>Caenorhabditis</taxon>
    </lineage>
</organism>
<keyword evidence="1" id="KW-0812">Transmembrane</keyword>
<reference evidence="2" key="1">
    <citation type="submission" date="2020-10" db="EMBL/GenBank/DDBJ databases">
        <authorList>
            <person name="Kikuchi T."/>
        </authorList>
    </citation>
    <scope>NUCLEOTIDE SEQUENCE</scope>
    <source>
        <strain evidence="2">NKZ352</strain>
    </source>
</reference>
<comment type="caution">
    <text evidence="2">The sequence shown here is derived from an EMBL/GenBank/DDBJ whole genome shotgun (WGS) entry which is preliminary data.</text>
</comment>
<dbReference type="OrthoDB" id="5831695at2759"/>
<keyword evidence="1" id="KW-0472">Membrane</keyword>
<dbReference type="AlphaFoldDB" id="A0A8S1HRK7"/>
<accession>A0A8S1HRK7</accession>
<evidence type="ECO:0000313" key="2">
    <source>
        <dbReference type="EMBL" id="CAD6199171.1"/>
    </source>
</evidence>
<evidence type="ECO:0000256" key="1">
    <source>
        <dbReference type="SAM" id="Phobius"/>
    </source>
</evidence>
<feature type="transmembrane region" description="Helical" evidence="1">
    <location>
        <begin position="20"/>
        <end position="38"/>
    </location>
</feature>
<sequence>MPKIRIENYDLQQGREGMSSSMLVILMAFSCCIFVLSTDDIRHKRQLSPAVRLENELRPLLVGMYGYGPEQMQFKRSRSQLKRHVSPSFDVEVDAGNMRNLLDIGKRQVSVANDLGGQVQMYSRLFDAGKRSLSPAHDLEHSLELSDFLERAGRRRK</sequence>
<evidence type="ECO:0000313" key="3">
    <source>
        <dbReference type="Proteomes" id="UP000835052"/>
    </source>
</evidence>